<dbReference type="STRING" id="74557.A0A1W0ACH4"/>
<sequence length="240" mass="26006">MTIAVSESEHLPALALPQVSLLDVVESIGDSVQDALRKVILIYGRDCMVELEKDKTEEATRSLLQDKVNMQALLIKKLKEELVREKLTVLELQKERTNALPSSGSPHNVVKDEATSLNRSSDANPWDSPPKPLDGTKAAQPPSLLGFRFYSATPVEDAQQETQDMESLTPSPNMASLRGSMMGQFLPSTLLDSPCVMPSNGPALHADTFSLDAPADIPAELAPKVDTNNDVKDASSLSSR</sequence>
<organism evidence="2 3">
    <name type="scientific">Thraustotheca clavata</name>
    <dbReference type="NCBI Taxonomy" id="74557"/>
    <lineage>
        <taxon>Eukaryota</taxon>
        <taxon>Sar</taxon>
        <taxon>Stramenopiles</taxon>
        <taxon>Oomycota</taxon>
        <taxon>Saprolegniomycetes</taxon>
        <taxon>Saprolegniales</taxon>
        <taxon>Achlyaceae</taxon>
        <taxon>Thraustotheca</taxon>
    </lineage>
</organism>
<evidence type="ECO:0000313" key="3">
    <source>
        <dbReference type="Proteomes" id="UP000243217"/>
    </source>
</evidence>
<dbReference type="AlphaFoldDB" id="A0A1W0ACH4"/>
<reference evidence="2 3" key="1">
    <citation type="journal article" date="2014" name="Genome Biol. Evol.">
        <title>The secreted proteins of Achlya hypogyna and Thraustotheca clavata identify the ancestral oomycete secretome and reveal gene acquisitions by horizontal gene transfer.</title>
        <authorList>
            <person name="Misner I."/>
            <person name="Blouin N."/>
            <person name="Leonard G."/>
            <person name="Richards T.A."/>
            <person name="Lane C.E."/>
        </authorList>
    </citation>
    <scope>NUCLEOTIDE SEQUENCE [LARGE SCALE GENOMIC DNA]</scope>
    <source>
        <strain evidence="2 3">ATCC 34112</strain>
    </source>
</reference>
<feature type="non-terminal residue" evidence="2">
    <location>
        <position position="240"/>
    </location>
</feature>
<name>A0A1W0ACH4_9STRA</name>
<dbReference type="Proteomes" id="UP000243217">
    <property type="component" value="Unassembled WGS sequence"/>
</dbReference>
<dbReference type="CDD" id="cd22249">
    <property type="entry name" value="UDM1_RNF168_RNF169-like"/>
    <property type="match status" value="1"/>
</dbReference>
<keyword evidence="3" id="KW-1185">Reference proteome</keyword>
<dbReference type="EMBL" id="JNBS01000146">
    <property type="protein sequence ID" value="OQS07720.1"/>
    <property type="molecule type" value="Genomic_DNA"/>
</dbReference>
<feature type="region of interest" description="Disordered" evidence="1">
    <location>
        <begin position="115"/>
        <end position="140"/>
    </location>
</feature>
<protein>
    <submittedName>
        <fullName evidence="2">Uncharacterized protein</fullName>
    </submittedName>
</protein>
<feature type="region of interest" description="Disordered" evidence="1">
    <location>
        <begin position="219"/>
        <end position="240"/>
    </location>
</feature>
<gene>
    <name evidence="2" type="ORF">THRCLA_00285</name>
</gene>
<accession>A0A1W0ACH4</accession>
<evidence type="ECO:0000256" key="1">
    <source>
        <dbReference type="SAM" id="MobiDB-lite"/>
    </source>
</evidence>
<comment type="caution">
    <text evidence="2">The sequence shown here is derived from an EMBL/GenBank/DDBJ whole genome shotgun (WGS) entry which is preliminary data.</text>
</comment>
<proteinExistence type="predicted"/>
<evidence type="ECO:0000313" key="2">
    <source>
        <dbReference type="EMBL" id="OQS07720.1"/>
    </source>
</evidence>